<dbReference type="InterPro" id="IPR036895">
    <property type="entry name" value="Uracil-DNA_glycosylase-like_sf"/>
</dbReference>
<keyword evidence="1" id="KW-0004">4Fe-4S</keyword>
<organism evidence="11">
    <name type="scientific">freshwater metagenome</name>
    <dbReference type="NCBI Taxonomy" id="449393"/>
    <lineage>
        <taxon>unclassified sequences</taxon>
        <taxon>metagenomes</taxon>
        <taxon>ecological metagenomes</taxon>
    </lineage>
</organism>
<dbReference type="GO" id="GO:0051539">
    <property type="term" value="F:4 iron, 4 sulfur cluster binding"/>
    <property type="evidence" value="ECO:0007669"/>
    <property type="project" value="UniProtKB-KW"/>
</dbReference>
<evidence type="ECO:0000256" key="2">
    <source>
        <dbReference type="ARBA" id="ARBA00022723"/>
    </source>
</evidence>
<gene>
    <name evidence="11" type="ORF">UFOPK3564_02974</name>
</gene>
<name>A0A6J7JEH6_9ZZZZ</name>
<keyword evidence="7" id="KW-0234">DNA repair</keyword>
<dbReference type="GO" id="GO:0006284">
    <property type="term" value="P:base-excision repair"/>
    <property type="evidence" value="ECO:0007669"/>
    <property type="project" value="InterPro"/>
</dbReference>
<dbReference type="GO" id="GO:0004844">
    <property type="term" value="F:uracil DNA N-glycosylase activity"/>
    <property type="evidence" value="ECO:0007669"/>
    <property type="project" value="InterPro"/>
</dbReference>
<dbReference type="CDD" id="cd10031">
    <property type="entry name" value="UDG-F5_TTUDGB_like"/>
    <property type="match status" value="1"/>
</dbReference>
<keyword evidence="6" id="KW-0411">Iron-sulfur</keyword>
<dbReference type="AlphaFoldDB" id="A0A6J7JEH6"/>
<evidence type="ECO:0000256" key="5">
    <source>
        <dbReference type="ARBA" id="ARBA00023004"/>
    </source>
</evidence>
<protein>
    <recommendedName>
        <fullName evidence="9">Type-5 uracil-DNA glycosylase</fullName>
    </recommendedName>
</protein>
<evidence type="ECO:0000256" key="4">
    <source>
        <dbReference type="ARBA" id="ARBA00022801"/>
    </source>
</evidence>
<accession>A0A6J7JEH6</accession>
<keyword evidence="5" id="KW-0408">Iron</keyword>
<dbReference type="Gene3D" id="3.40.470.10">
    <property type="entry name" value="Uracil-DNA glycosylase-like domain"/>
    <property type="match status" value="1"/>
</dbReference>
<keyword evidence="4" id="KW-0378">Hydrolase</keyword>
<comment type="similarity">
    <text evidence="8">Belongs to the uracil-DNA glycosylase (UDG) superfamily. Type 5 (UDGb) family.</text>
</comment>
<dbReference type="Pfam" id="PF03167">
    <property type="entry name" value="UDG"/>
    <property type="match status" value="1"/>
</dbReference>
<dbReference type="SMART" id="SM00986">
    <property type="entry name" value="UDG"/>
    <property type="match status" value="1"/>
</dbReference>
<evidence type="ECO:0000256" key="1">
    <source>
        <dbReference type="ARBA" id="ARBA00022485"/>
    </source>
</evidence>
<sequence>MKRGPLSAVEAAVVGCRRCPRLVTRREEAADDSRAVPGAAYWARPVPGFGDPAARVFVLGLATAAHGGNRTGRAFTGNPSADSLMPAMHRAGFASRATSEHRGDGLHLDGAWMASVVRCPPPGNRPTPGERDRCLPYLRAEVAALPALRVIVALGGWTWSAVLKAFDAPPRPRFGHGAEHRLPAGPLLLGCYHPSRQNTATGVLTAPMLDDVLGRARELADA</sequence>
<feature type="domain" description="Uracil-DNA glycosylase-like" evidence="10">
    <location>
        <begin position="47"/>
        <end position="213"/>
    </location>
</feature>
<dbReference type="InterPro" id="IPR051536">
    <property type="entry name" value="UDG_Type-4/5"/>
</dbReference>
<evidence type="ECO:0000256" key="3">
    <source>
        <dbReference type="ARBA" id="ARBA00022763"/>
    </source>
</evidence>
<evidence type="ECO:0000256" key="7">
    <source>
        <dbReference type="ARBA" id="ARBA00023204"/>
    </source>
</evidence>
<dbReference type="PANTHER" id="PTHR33693">
    <property type="entry name" value="TYPE-5 URACIL-DNA GLYCOSYLASE"/>
    <property type="match status" value="1"/>
</dbReference>
<dbReference type="PANTHER" id="PTHR33693:SF3">
    <property type="entry name" value="TYPE-5 URACIL-DNA GLYCOSYLASE"/>
    <property type="match status" value="1"/>
</dbReference>
<evidence type="ECO:0000259" key="10">
    <source>
        <dbReference type="SMART" id="SM00986"/>
    </source>
</evidence>
<evidence type="ECO:0000256" key="8">
    <source>
        <dbReference type="ARBA" id="ARBA00023779"/>
    </source>
</evidence>
<dbReference type="InterPro" id="IPR005122">
    <property type="entry name" value="Uracil-DNA_glycosylase-like"/>
</dbReference>
<evidence type="ECO:0000256" key="6">
    <source>
        <dbReference type="ARBA" id="ARBA00023014"/>
    </source>
</evidence>
<dbReference type="SMART" id="SM00987">
    <property type="entry name" value="UreE_C"/>
    <property type="match status" value="1"/>
</dbReference>
<dbReference type="SUPFAM" id="SSF52141">
    <property type="entry name" value="Uracil-DNA glycosylase-like"/>
    <property type="match status" value="1"/>
</dbReference>
<evidence type="ECO:0000313" key="11">
    <source>
        <dbReference type="EMBL" id="CAB4941359.1"/>
    </source>
</evidence>
<dbReference type="EMBL" id="CAFBMK010000248">
    <property type="protein sequence ID" value="CAB4941359.1"/>
    <property type="molecule type" value="Genomic_DNA"/>
</dbReference>
<dbReference type="GO" id="GO:0033958">
    <property type="term" value="F:DNA-deoxyinosine glycosylase activity"/>
    <property type="evidence" value="ECO:0007669"/>
    <property type="project" value="InterPro"/>
</dbReference>
<reference evidence="11" key="1">
    <citation type="submission" date="2020-05" db="EMBL/GenBank/DDBJ databases">
        <authorList>
            <person name="Chiriac C."/>
            <person name="Salcher M."/>
            <person name="Ghai R."/>
            <person name="Kavagutti S V."/>
        </authorList>
    </citation>
    <scope>NUCLEOTIDE SEQUENCE</scope>
</reference>
<dbReference type="InterPro" id="IPR044147">
    <property type="entry name" value="UdgB-like"/>
</dbReference>
<proteinExistence type="inferred from homology"/>
<keyword evidence="3" id="KW-0227">DNA damage</keyword>
<evidence type="ECO:0000256" key="9">
    <source>
        <dbReference type="ARBA" id="ARBA00023887"/>
    </source>
</evidence>
<keyword evidence="2" id="KW-0479">Metal-binding</keyword>
<dbReference type="GO" id="GO:0046872">
    <property type="term" value="F:metal ion binding"/>
    <property type="evidence" value="ECO:0007669"/>
    <property type="project" value="UniProtKB-KW"/>
</dbReference>